<dbReference type="RefSeq" id="WP_102213323.1">
    <property type="nucleotide sequence ID" value="NZ_JBHWXG010000005.1"/>
</dbReference>
<keyword evidence="2" id="KW-0812">Transmembrane</keyword>
<comment type="caution">
    <text evidence="3">The sequence shown here is derived from an EMBL/GenBank/DDBJ whole genome shotgun (WGS) entry which is preliminary data.</text>
</comment>
<gene>
    <name evidence="3" type="ORF">CJ204_08125</name>
</gene>
<feature type="transmembrane region" description="Helical" evidence="2">
    <location>
        <begin position="119"/>
        <end position="139"/>
    </location>
</feature>
<evidence type="ECO:0000313" key="4">
    <source>
        <dbReference type="Proteomes" id="UP000235363"/>
    </source>
</evidence>
<evidence type="ECO:0000256" key="1">
    <source>
        <dbReference type="SAM" id="MobiDB-lite"/>
    </source>
</evidence>
<feature type="transmembrane region" description="Helical" evidence="2">
    <location>
        <begin position="36"/>
        <end position="57"/>
    </location>
</feature>
<dbReference type="STRING" id="1725.WU86_06820"/>
<accession>A0A2N6SY90</accession>
<dbReference type="Pfam" id="PF11377">
    <property type="entry name" value="DUF3180"/>
    <property type="match status" value="1"/>
</dbReference>
<keyword evidence="2" id="KW-0472">Membrane</keyword>
<reference evidence="3 4" key="1">
    <citation type="submission" date="2017-09" db="EMBL/GenBank/DDBJ databases">
        <title>Bacterial strain isolated from the female urinary microbiota.</title>
        <authorList>
            <person name="Thomas-White K."/>
            <person name="Kumar N."/>
            <person name="Forster S."/>
            <person name="Putonti C."/>
            <person name="Lawley T."/>
            <person name="Wolfe A.J."/>
        </authorList>
    </citation>
    <scope>NUCLEOTIDE SEQUENCE [LARGE SCALE GENOMIC DNA]</scope>
    <source>
        <strain evidence="3 4">UMB0908</strain>
    </source>
</reference>
<feature type="transmembrane region" description="Helical" evidence="2">
    <location>
        <begin position="6"/>
        <end position="24"/>
    </location>
</feature>
<sequence length="168" mass="17449">MKPTPISSLALVAVVLAVAGFLLYGRFYGDLGARSWWDLLFPWVLTLVCAAAARWIRSALDDGRVGQDSSQVQPLTMARWLVIGTASAWLGAVLAGLYAGALVWALPRWSELAAAAEDGPVLAVGALSGVALAAAGAWLERSCRLPPDDEPPAASGGEPVPPSVGWGT</sequence>
<proteinExistence type="predicted"/>
<dbReference type="InterPro" id="IPR021517">
    <property type="entry name" value="DUF3180"/>
</dbReference>
<evidence type="ECO:0000256" key="2">
    <source>
        <dbReference type="SAM" id="Phobius"/>
    </source>
</evidence>
<dbReference type="EMBL" id="PNHF01000017">
    <property type="protein sequence ID" value="PMC62034.1"/>
    <property type="molecule type" value="Genomic_DNA"/>
</dbReference>
<dbReference type="AlphaFoldDB" id="A0A2N6SY90"/>
<dbReference type="Proteomes" id="UP000235363">
    <property type="component" value="Unassembled WGS sequence"/>
</dbReference>
<keyword evidence="2" id="KW-1133">Transmembrane helix</keyword>
<evidence type="ECO:0000313" key="3">
    <source>
        <dbReference type="EMBL" id="PMC62034.1"/>
    </source>
</evidence>
<protein>
    <submittedName>
        <fullName evidence="3">DUF3180 domain-containing protein</fullName>
    </submittedName>
</protein>
<feature type="region of interest" description="Disordered" evidence="1">
    <location>
        <begin position="145"/>
        <end position="168"/>
    </location>
</feature>
<organism evidence="3 4">
    <name type="scientific">Corynebacterium xerosis</name>
    <dbReference type="NCBI Taxonomy" id="1725"/>
    <lineage>
        <taxon>Bacteria</taxon>
        <taxon>Bacillati</taxon>
        <taxon>Actinomycetota</taxon>
        <taxon>Actinomycetes</taxon>
        <taxon>Mycobacteriales</taxon>
        <taxon>Corynebacteriaceae</taxon>
        <taxon>Corynebacterium</taxon>
    </lineage>
</organism>
<name>A0A2N6SY90_9CORY</name>
<feature type="transmembrane region" description="Helical" evidence="2">
    <location>
        <begin position="77"/>
        <end position="107"/>
    </location>
</feature>